<dbReference type="SUPFAM" id="SSF48452">
    <property type="entry name" value="TPR-like"/>
    <property type="match status" value="1"/>
</dbReference>
<keyword evidence="5" id="KW-0547">Nucleotide-binding</keyword>
<proteinExistence type="predicted"/>
<evidence type="ECO:0000256" key="4">
    <source>
        <dbReference type="ARBA" id="ARBA00022679"/>
    </source>
</evidence>
<dbReference type="InterPro" id="IPR011990">
    <property type="entry name" value="TPR-like_helical_dom_sf"/>
</dbReference>
<feature type="transmembrane region" description="Helical" evidence="11">
    <location>
        <begin position="406"/>
        <end position="425"/>
    </location>
</feature>
<dbReference type="PANTHER" id="PTHR24421:SF10">
    <property type="entry name" value="NITRATE_NITRITE SENSOR PROTEIN NARQ"/>
    <property type="match status" value="1"/>
</dbReference>
<keyword evidence="11" id="KW-0812">Transmembrane</keyword>
<keyword evidence="8" id="KW-0902">Two-component regulatory system</keyword>
<evidence type="ECO:0000256" key="7">
    <source>
        <dbReference type="ARBA" id="ARBA00022840"/>
    </source>
</evidence>
<dbReference type="EC" id="2.7.13.3" evidence="2"/>
<dbReference type="Pfam" id="PF07730">
    <property type="entry name" value="HisKA_3"/>
    <property type="match status" value="1"/>
</dbReference>
<feature type="coiled-coil region" evidence="10">
    <location>
        <begin position="425"/>
        <end position="465"/>
    </location>
</feature>
<dbReference type="GO" id="GO:0016020">
    <property type="term" value="C:membrane"/>
    <property type="evidence" value="ECO:0007669"/>
    <property type="project" value="InterPro"/>
</dbReference>
<keyword evidence="3" id="KW-0597">Phosphoprotein</keyword>
<dbReference type="PANTHER" id="PTHR24421">
    <property type="entry name" value="NITRATE/NITRITE SENSOR PROTEIN NARX-RELATED"/>
    <property type="match status" value="1"/>
</dbReference>
<name>A0A4S3ZSL1_9FLAO</name>
<gene>
    <name evidence="13" type="ORF">E6C50_14485</name>
</gene>
<keyword evidence="6" id="KW-0418">Kinase</keyword>
<evidence type="ECO:0000256" key="5">
    <source>
        <dbReference type="ARBA" id="ARBA00022741"/>
    </source>
</evidence>
<evidence type="ECO:0000256" key="3">
    <source>
        <dbReference type="ARBA" id="ARBA00022553"/>
    </source>
</evidence>
<dbReference type="Gene3D" id="3.30.565.10">
    <property type="entry name" value="Histidine kinase-like ATPase, C-terminal domain"/>
    <property type="match status" value="1"/>
</dbReference>
<evidence type="ECO:0000259" key="12">
    <source>
        <dbReference type="PROSITE" id="PS50109"/>
    </source>
</evidence>
<dbReference type="InterPro" id="IPR050482">
    <property type="entry name" value="Sensor_HK_TwoCompSys"/>
</dbReference>
<feature type="coiled-coil region" evidence="10">
    <location>
        <begin position="497"/>
        <end position="524"/>
    </location>
</feature>
<evidence type="ECO:0000313" key="14">
    <source>
        <dbReference type="Proteomes" id="UP000307507"/>
    </source>
</evidence>
<dbReference type="GO" id="GO:0046983">
    <property type="term" value="F:protein dimerization activity"/>
    <property type="evidence" value="ECO:0007669"/>
    <property type="project" value="InterPro"/>
</dbReference>
<dbReference type="PROSITE" id="PS50005">
    <property type="entry name" value="TPR"/>
    <property type="match status" value="1"/>
</dbReference>
<keyword evidence="11" id="KW-1133">Transmembrane helix</keyword>
<dbReference type="GO" id="GO:0000155">
    <property type="term" value="F:phosphorelay sensor kinase activity"/>
    <property type="evidence" value="ECO:0007669"/>
    <property type="project" value="InterPro"/>
</dbReference>
<dbReference type="Gene3D" id="1.25.40.10">
    <property type="entry name" value="Tetratricopeptide repeat domain"/>
    <property type="match status" value="2"/>
</dbReference>
<keyword evidence="11" id="KW-0472">Membrane</keyword>
<evidence type="ECO:0000256" key="10">
    <source>
        <dbReference type="SAM" id="Coils"/>
    </source>
</evidence>
<evidence type="ECO:0000256" key="9">
    <source>
        <dbReference type="PROSITE-ProRule" id="PRU00339"/>
    </source>
</evidence>
<comment type="caution">
    <text evidence="13">The sequence shown here is derived from an EMBL/GenBank/DDBJ whole genome shotgun (WGS) entry which is preliminary data.</text>
</comment>
<dbReference type="Proteomes" id="UP000307507">
    <property type="component" value="Unassembled WGS sequence"/>
</dbReference>
<dbReference type="EMBL" id="SSNZ01000008">
    <property type="protein sequence ID" value="THF48564.1"/>
    <property type="molecule type" value="Genomic_DNA"/>
</dbReference>
<dbReference type="Pfam" id="PF02518">
    <property type="entry name" value="HATPase_c"/>
    <property type="match status" value="1"/>
</dbReference>
<comment type="catalytic activity">
    <reaction evidence="1">
        <text>ATP + protein L-histidine = ADP + protein N-phospho-L-histidine.</text>
        <dbReference type="EC" id="2.7.13.3"/>
    </reaction>
</comment>
<evidence type="ECO:0000256" key="1">
    <source>
        <dbReference type="ARBA" id="ARBA00000085"/>
    </source>
</evidence>
<dbReference type="PROSITE" id="PS50109">
    <property type="entry name" value="HIS_KIN"/>
    <property type="match status" value="1"/>
</dbReference>
<evidence type="ECO:0000256" key="2">
    <source>
        <dbReference type="ARBA" id="ARBA00012438"/>
    </source>
</evidence>
<keyword evidence="14" id="KW-1185">Reference proteome</keyword>
<organism evidence="13 14">
    <name type="scientific">Flavobacterium supellecticarium</name>
    <dbReference type="NCBI Taxonomy" id="2565924"/>
    <lineage>
        <taxon>Bacteria</taxon>
        <taxon>Pseudomonadati</taxon>
        <taxon>Bacteroidota</taxon>
        <taxon>Flavobacteriia</taxon>
        <taxon>Flavobacteriales</taxon>
        <taxon>Flavobacteriaceae</taxon>
        <taxon>Flavobacterium</taxon>
    </lineage>
</organism>
<reference evidence="13 14" key="1">
    <citation type="submission" date="2019-04" db="EMBL/GenBank/DDBJ databases">
        <title>Flavobacterium sp. nov. isolated from construction timber.</title>
        <authorList>
            <person name="Lin S.-Y."/>
            <person name="Chang C.-T."/>
            <person name="Young C.-C."/>
        </authorList>
    </citation>
    <scope>NUCLEOTIDE SEQUENCE [LARGE SCALE GENOMIC DNA]</scope>
    <source>
        <strain evidence="13 14">CC-CTC003</strain>
    </source>
</reference>
<keyword evidence="10" id="KW-0175">Coiled coil</keyword>
<dbReference type="GO" id="GO:0005524">
    <property type="term" value="F:ATP binding"/>
    <property type="evidence" value="ECO:0007669"/>
    <property type="project" value="UniProtKB-KW"/>
</dbReference>
<dbReference type="InterPro" id="IPR036890">
    <property type="entry name" value="HATPase_C_sf"/>
</dbReference>
<sequence length="662" mass="76686">MFSCEMNKKSDIAVSDKKINALFKDANNNQKSLSKKKVLLDSIFHEISRRKNDSITRNFHFQLADEYYRLNDFQTSRIISEEAFNLANDANDSVATAKALYYIGDCYEPIKKDSAFYYYLQAEKIYRRIKDSENVGRMLLYKGGILYSEGNYIESEIEASKSLQLLNKSGNYKLTYSAYNILANSLQGLNDFNGALKYHELALKEYDKLKLKETDPKVILGYYIPTLNNIGYMYDKIGEHQKAIKQFEKIIAIKDLRKLFPEYYAATLSNLAYSKMKAGDFKDLKEMFYESIHLRDSLGNQAGVAYSKVQLGEFYLIQKDTLQSIVTLKESYQLASDTKSYYELLRCLKLLSKIDTSRSQQYSDEYIAVSDSLQKKERATRNKYARIAYETERLEEENEVLTKRNLYILLGAAFFIFVVTALGIIRHLKAKNKELQLIQQQQEANEEIYHLLVEQQEKVNTAKEEEKTRIAMELHDNIMNKIYGVRMNLGFFNNKADEKATEKRKEYILELQNIEKEIRTISHDLTKNSYFEERNFTELLSFLIKNQENINTTDFHYEIDENIDWNTVPNTTKINIYRIVQEGILNINKYANAKNAFVTLTLTETGKLQLIISDDGAGFDLKIAKKGIGIKNMTERISSLKGEMQIKSNIGKGTQIEAVFPL</sequence>
<keyword evidence="9" id="KW-0802">TPR repeat</keyword>
<evidence type="ECO:0000313" key="13">
    <source>
        <dbReference type="EMBL" id="THF48564.1"/>
    </source>
</evidence>
<feature type="repeat" description="TPR" evidence="9">
    <location>
        <begin position="224"/>
        <end position="257"/>
    </location>
</feature>
<dbReference type="Gene3D" id="1.20.5.1930">
    <property type="match status" value="1"/>
</dbReference>
<dbReference type="AlphaFoldDB" id="A0A4S3ZSL1"/>
<dbReference type="InterPro" id="IPR019734">
    <property type="entry name" value="TPR_rpt"/>
</dbReference>
<keyword evidence="7" id="KW-0067">ATP-binding</keyword>
<dbReference type="SUPFAM" id="SSF55874">
    <property type="entry name" value="ATPase domain of HSP90 chaperone/DNA topoisomerase II/histidine kinase"/>
    <property type="match status" value="1"/>
</dbReference>
<dbReference type="InterPro" id="IPR005467">
    <property type="entry name" value="His_kinase_dom"/>
</dbReference>
<dbReference type="OrthoDB" id="977000at2"/>
<dbReference type="CDD" id="cd16917">
    <property type="entry name" value="HATPase_UhpB-NarQ-NarX-like"/>
    <property type="match status" value="1"/>
</dbReference>
<evidence type="ECO:0000256" key="11">
    <source>
        <dbReference type="SAM" id="Phobius"/>
    </source>
</evidence>
<dbReference type="SMART" id="SM00028">
    <property type="entry name" value="TPR"/>
    <property type="match status" value="4"/>
</dbReference>
<accession>A0A4S3ZSL1</accession>
<dbReference type="InterPro" id="IPR003594">
    <property type="entry name" value="HATPase_dom"/>
</dbReference>
<protein>
    <recommendedName>
        <fullName evidence="2">histidine kinase</fullName>
        <ecNumber evidence="2">2.7.13.3</ecNumber>
    </recommendedName>
</protein>
<feature type="domain" description="Histidine kinase" evidence="12">
    <location>
        <begin position="576"/>
        <end position="662"/>
    </location>
</feature>
<dbReference type="InterPro" id="IPR011712">
    <property type="entry name" value="Sig_transdc_His_kin_sub3_dim/P"/>
</dbReference>
<keyword evidence="4" id="KW-0808">Transferase</keyword>
<evidence type="ECO:0000256" key="8">
    <source>
        <dbReference type="ARBA" id="ARBA00023012"/>
    </source>
</evidence>
<evidence type="ECO:0000256" key="6">
    <source>
        <dbReference type="ARBA" id="ARBA00022777"/>
    </source>
</evidence>